<accession>A0A4Y7QM75</accession>
<dbReference type="PROSITE" id="PS50082">
    <property type="entry name" value="WD_REPEATS_2"/>
    <property type="match status" value="1"/>
</dbReference>
<keyword evidence="1" id="KW-0853">WD repeat</keyword>
<gene>
    <name evidence="3" type="ORF">BD410DRAFT_781284</name>
</gene>
<dbReference type="GO" id="GO:0000462">
    <property type="term" value="P:maturation of SSU-rRNA from tricistronic rRNA transcript (SSU-rRNA, 5.8S rRNA, LSU-rRNA)"/>
    <property type="evidence" value="ECO:0007669"/>
    <property type="project" value="InterPro"/>
</dbReference>
<evidence type="ECO:0000313" key="3">
    <source>
        <dbReference type="EMBL" id="TDL28747.1"/>
    </source>
</evidence>
<dbReference type="STRING" id="50990.A0A4Y7QM75"/>
<dbReference type="InterPro" id="IPR036322">
    <property type="entry name" value="WD40_repeat_dom_sf"/>
</dbReference>
<dbReference type="GO" id="GO:0030686">
    <property type="term" value="C:90S preribosome"/>
    <property type="evidence" value="ECO:0007669"/>
    <property type="project" value="InterPro"/>
</dbReference>
<name>A0A4Y7QM75_9AGAM</name>
<dbReference type="PANTHER" id="PTHR44163:SF1">
    <property type="entry name" value="U3 SMALL NUCLEOLAR RNA-ASSOCIATED PROTEIN 4 HOMOLOG"/>
    <property type="match status" value="1"/>
</dbReference>
<dbReference type="InterPro" id="IPR015943">
    <property type="entry name" value="WD40/YVTN_repeat-like_dom_sf"/>
</dbReference>
<dbReference type="GO" id="GO:0032040">
    <property type="term" value="C:small-subunit processome"/>
    <property type="evidence" value="ECO:0007669"/>
    <property type="project" value="TreeGrafter"/>
</dbReference>
<dbReference type="GO" id="GO:0034455">
    <property type="term" value="C:t-UTP complex"/>
    <property type="evidence" value="ECO:0007669"/>
    <property type="project" value="TreeGrafter"/>
</dbReference>
<dbReference type="InterPro" id="IPR001680">
    <property type="entry name" value="WD40_rpt"/>
</dbReference>
<dbReference type="SUPFAM" id="SSF50978">
    <property type="entry name" value="WD40 repeat-like"/>
    <property type="match status" value="1"/>
</dbReference>
<keyword evidence="4" id="KW-1185">Reference proteome</keyword>
<dbReference type="InterPro" id="IPR046351">
    <property type="entry name" value="UTP4"/>
</dbReference>
<evidence type="ECO:0000256" key="1">
    <source>
        <dbReference type="PROSITE-ProRule" id="PRU00221"/>
    </source>
</evidence>
<dbReference type="SMART" id="SM00320">
    <property type="entry name" value="WD40"/>
    <property type="match status" value="7"/>
</dbReference>
<dbReference type="GO" id="GO:0003723">
    <property type="term" value="F:RNA binding"/>
    <property type="evidence" value="ECO:0007669"/>
    <property type="project" value="TreeGrafter"/>
</dbReference>
<dbReference type="Gene3D" id="2.130.10.10">
    <property type="entry name" value="YVTN repeat-like/Quinoprotein amine dehydrogenase"/>
    <property type="match status" value="3"/>
</dbReference>
<dbReference type="Proteomes" id="UP000294933">
    <property type="component" value="Unassembled WGS sequence"/>
</dbReference>
<proteinExistence type="predicted"/>
<evidence type="ECO:0000313" key="4">
    <source>
        <dbReference type="Proteomes" id="UP000294933"/>
    </source>
</evidence>
<dbReference type="EMBL" id="ML170157">
    <property type="protein sequence ID" value="TDL28747.1"/>
    <property type="molecule type" value="Genomic_DNA"/>
</dbReference>
<feature type="compositionally biased region" description="Acidic residues" evidence="2">
    <location>
        <begin position="211"/>
        <end position="223"/>
    </location>
</feature>
<reference evidence="3 4" key="1">
    <citation type="submission" date="2018-06" db="EMBL/GenBank/DDBJ databases">
        <title>A transcriptomic atlas of mushroom development highlights an independent origin of complex multicellularity.</title>
        <authorList>
            <consortium name="DOE Joint Genome Institute"/>
            <person name="Krizsan K."/>
            <person name="Almasi E."/>
            <person name="Merenyi Z."/>
            <person name="Sahu N."/>
            <person name="Viragh M."/>
            <person name="Koszo T."/>
            <person name="Mondo S."/>
            <person name="Kiss B."/>
            <person name="Balint B."/>
            <person name="Kues U."/>
            <person name="Barry K."/>
            <person name="Hegedus J.C."/>
            <person name="Henrissat B."/>
            <person name="Johnson J."/>
            <person name="Lipzen A."/>
            <person name="Ohm R."/>
            <person name="Nagy I."/>
            <person name="Pangilinan J."/>
            <person name="Yan J."/>
            <person name="Xiong Y."/>
            <person name="Grigoriev I.V."/>
            <person name="Hibbett D.S."/>
            <person name="Nagy L.G."/>
        </authorList>
    </citation>
    <scope>NUCLEOTIDE SEQUENCE [LARGE SCALE GENOMIC DNA]</scope>
    <source>
        <strain evidence="3 4">SZMC22713</strain>
    </source>
</reference>
<dbReference type="AlphaFoldDB" id="A0A4Y7QM75"/>
<dbReference type="OrthoDB" id="8883818at2759"/>
<feature type="region of interest" description="Disordered" evidence="2">
    <location>
        <begin position="202"/>
        <end position="224"/>
    </location>
</feature>
<evidence type="ECO:0000256" key="2">
    <source>
        <dbReference type="SAM" id="MobiDB-lite"/>
    </source>
</evidence>
<organism evidence="3 4">
    <name type="scientific">Rickenella mellea</name>
    <dbReference type="NCBI Taxonomy" id="50990"/>
    <lineage>
        <taxon>Eukaryota</taxon>
        <taxon>Fungi</taxon>
        <taxon>Dikarya</taxon>
        <taxon>Basidiomycota</taxon>
        <taxon>Agaricomycotina</taxon>
        <taxon>Agaricomycetes</taxon>
        <taxon>Hymenochaetales</taxon>
        <taxon>Rickenellaceae</taxon>
        <taxon>Rickenella</taxon>
    </lineage>
</organism>
<feature type="repeat" description="WD" evidence="1">
    <location>
        <begin position="227"/>
        <end position="249"/>
    </location>
</feature>
<dbReference type="PANTHER" id="PTHR44163">
    <property type="entry name" value="U3 SMALL NUCLEOLAR RNA-ASSOCIATED PROTEIN 4 HOMOLOG"/>
    <property type="match status" value="1"/>
</dbReference>
<protein>
    <submittedName>
        <fullName evidence="3">WD40 repeat-like protein</fullName>
    </submittedName>
</protein>
<dbReference type="VEuPathDB" id="FungiDB:BD410DRAFT_781284"/>
<feature type="region of interest" description="Disordered" evidence="2">
    <location>
        <begin position="774"/>
        <end position="798"/>
    </location>
</feature>
<dbReference type="Pfam" id="PF00400">
    <property type="entry name" value="WD40"/>
    <property type="match status" value="2"/>
</dbReference>
<sequence>MVETTSLSVHRCRFVDYVPSPITALAFPPLPLPRIKETAKFPSNKFGCLAVGRANGNIEICEWSGAEHETQAPQAWVVNRILLGPTPSKVDSLAFAIRQPGLIPHNGVPDIPNLRLFSAGGGNELVEWDLDRLCVMRTLSSQGGAIWSISVNPQSSLLALGCEDGCVRLLSLADNTLIHHRKFDRVKCRLLTIAWGPPLPKQSPKINIDGEASESDDDDDDWSDSWLVTGGSDSSLRKWDVSTGRVLDRMTTDRQRGERTLVWTVAVLGDGTIISGDSLGTVKFWDPRTCTQLQSFQGHGADVLCMVICPDGKSIFSSGVDQKVCLFSHVVVSKSGNDTVSSILRPSGRWVQSTSKRMHSHDVRALAVWPPYSPLATAHQRAFISGVSPILASGGLDMSVVITPCASPASTVSKILNPLATSVASTFEDAYYRRMSYSTGLSPAIHLARQARLLLCTRNRSLSLWRIAKRNEPTESVDVGMDAFDPGSYDKVLDMELKTSTNLLASAISNDGKWLAVSDLYESKLFSMTHEENGLRPKKVKEFGECLAAHLPKSAFTGASALGFSADSSKLVLATASSSFVLVIDLGAGDVRPQVLRKFDQHRSSHAIAGDRAIKNIPGADFEMSDGEEEADDTQRTAVISRMAFSNDGQWLATTDSNCRTQVFNMDAVQHHCIIPSMPQPVQAMSFDPSSPGTLILGLANNKIEIFDVETRRFPEWSRQLCTSVPQRFTHLHDPITGVTFDPTGGQKYALFWGATWLCKVVLDAPVGWGGFSKKRRRESKAPPQAPPPQPAEAGVMGTDMEESNFKVVTRYRPLLFADFLGPGELLVVERPILDILATLPPAYFKPKYGS</sequence>